<reference evidence="1 2" key="1">
    <citation type="journal article" date="2018" name="Mol. Biol. Evol.">
        <title>Broad Genomic Sampling Reveals a Smut Pathogenic Ancestry of the Fungal Clade Ustilaginomycotina.</title>
        <authorList>
            <person name="Kijpornyongpan T."/>
            <person name="Mondo S.J."/>
            <person name="Barry K."/>
            <person name="Sandor L."/>
            <person name="Lee J."/>
            <person name="Lipzen A."/>
            <person name="Pangilinan J."/>
            <person name="LaButti K."/>
            <person name="Hainaut M."/>
            <person name="Henrissat B."/>
            <person name="Grigoriev I.V."/>
            <person name="Spatafora J.W."/>
            <person name="Aime M.C."/>
        </authorList>
    </citation>
    <scope>NUCLEOTIDE SEQUENCE [LARGE SCALE GENOMIC DNA]</scope>
    <source>
        <strain evidence="1 2">SA 807</strain>
    </source>
</reference>
<sequence length="576" mass="61972">MPSSIEELVNELGTISSQPNASRPSSYHALIKAILNSPTSGYGPHQLQIATSTYLQNAVFNDLNSTGGGLIVGRQVLTNFEAEIAKIVSDHRLNDRMDEAEDGSAPAITDPEVRRKVLEDALEKLQPRVLSFEEQASALRSQLSDLLESEEDWVEAARVLQAIPLDSGHRTVSDQFKLKMYMRIVRLLLEGDDPVGADVYLKRASMVLHNVPGVIGSGSFSDASKMEITNQEGSDEDQERRMKELEEAKVLGLQFKLCQARIYDAQRRFSEASVRYHELSYVAEIDEGERNMMLSAAVTASILSPAGPQRSRILATLIRDERTHSLPQHTILSKVFLEHIIRPHEIQAFEKLLAPHQVARLASNSSAAVMAASSSSTTTDDTEMESSPSLNRPKASTRHAPSTVLDRAMIEHNLLSASRLYSNITLSGLGSLLDLSPQGAEETARRMIVQGRLKAWIDQVGSSTGGVLFFVDQDRKSETGLVAGGLGNSGPGGEAQPSSGSLGAGVEGAGGSGGSGDGIEGLWDSVAADLDSKWTKRWDSQISRAAGSLEDVCQKLGKHGVVAGRAKTPPASVSAA</sequence>
<dbReference type="Proteomes" id="UP000245626">
    <property type="component" value="Unassembled WGS sequence"/>
</dbReference>
<evidence type="ECO:0000313" key="2">
    <source>
        <dbReference type="Proteomes" id="UP000245626"/>
    </source>
</evidence>
<name>A0ACD0P765_9BASI</name>
<gene>
    <name evidence="1" type="ORF">IE53DRAFT_408395</name>
</gene>
<accession>A0ACD0P765</accession>
<dbReference type="EMBL" id="KZ819707">
    <property type="protein sequence ID" value="PWN53847.1"/>
    <property type="molecule type" value="Genomic_DNA"/>
</dbReference>
<evidence type="ECO:0000313" key="1">
    <source>
        <dbReference type="EMBL" id="PWN53847.1"/>
    </source>
</evidence>
<keyword evidence="2" id="KW-1185">Reference proteome</keyword>
<protein>
    <submittedName>
        <fullName evidence="1">Uncharacterized protein</fullName>
    </submittedName>
</protein>
<proteinExistence type="predicted"/>
<organism evidence="1 2">
    <name type="scientific">Violaceomyces palustris</name>
    <dbReference type="NCBI Taxonomy" id="1673888"/>
    <lineage>
        <taxon>Eukaryota</taxon>
        <taxon>Fungi</taxon>
        <taxon>Dikarya</taxon>
        <taxon>Basidiomycota</taxon>
        <taxon>Ustilaginomycotina</taxon>
        <taxon>Ustilaginomycetes</taxon>
        <taxon>Violaceomycetales</taxon>
        <taxon>Violaceomycetaceae</taxon>
        <taxon>Violaceomyces</taxon>
    </lineage>
</organism>